<keyword evidence="2" id="KW-0812">Transmembrane</keyword>
<accession>A0AAD2FUD3</accession>
<feature type="transmembrane region" description="Helical" evidence="2">
    <location>
        <begin position="658"/>
        <end position="678"/>
    </location>
</feature>
<reference evidence="3" key="1">
    <citation type="submission" date="2023-08" db="EMBL/GenBank/DDBJ databases">
        <authorList>
            <person name="Audoor S."/>
            <person name="Bilcke G."/>
        </authorList>
    </citation>
    <scope>NUCLEOTIDE SEQUENCE</scope>
</reference>
<feature type="transmembrane region" description="Helical" evidence="2">
    <location>
        <begin position="584"/>
        <end position="603"/>
    </location>
</feature>
<dbReference type="Pfam" id="PF00612">
    <property type="entry name" value="IQ"/>
    <property type="match status" value="1"/>
</dbReference>
<gene>
    <name evidence="3" type="ORF">CYCCA115_LOCUS14283</name>
</gene>
<sequence length="708" mass="83142">MSKSLSDHIGRGDVVAGSRRSMRLRTDDEAIRYFWAILLGTAGLLDIVATMLPQMIQAPDVCIDDPFSQRCILPKFDSRHFSPRFLDLVDFLEEHYVTISLMFSVVWFMDGFIRAGEASRLVTSKKRRNRIFYADTGKRISRNWMESIFVFYYHIAFQLLVLPVGFYFMFFRCVGPAAKGKDDILLNDAMCIRDGDYIHFDSFSFHSRQAFLVVIFEYIAVSTFGITSREVKSKIKEFRKAQIRRLIRRAIRNPRKFRRQARDILTKIRYIKYVAPLIAPLNKLRVNIQETSSKWRQRQQAKRAKRLRSLIWGGKSRKLQDAEAAIVIQSAFRVYKAKRAALALEMWQKHQERDAISRIQKHLRKWLKKSRKVRLDLKKEEIRRLQNKGKRLSAVESLKLYEMQDQLIHETRDLIDKRMLIRPNRGFVVYWKFLFVFCIIFEVGQKATKSWFQIHVKGGHQNITEYIEHKFVPKRISDLPVCIQLDDEGPVAGKNESAPSDGVAGANRPWYCTRPVADRQEFFRDLVALAIVPAPVLEWKVCKPPKKSRLRKRKPWRKPWYCKEPYSGVHLQYRMIMDFLWERFLVIVGLICFLDVFITFFIGEFDPDNGTLVPKPFFKRWIIPGIALQLLVNPQMEDVSIWALETFDRIMENGPVRVYRWSVTVVFPFIYGLSKVILNHLWPRFVAFANASTVNGAQLMDPTDWILD</sequence>
<keyword evidence="4" id="KW-1185">Reference proteome</keyword>
<organism evidence="3 4">
    <name type="scientific">Cylindrotheca closterium</name>
    <dbReference type="NCBI Taxonomy" id="2856"/>
    <lineage>
        <taxon>Eukaryota</taxon>
        <taxon>Sar</taxon>
        <taxon>Stramenopiles</taxon>
        <taxon>Ochrophyta</taxon>
        <taxon>Bacillariophyta</taxon>
        <taxon>Bacillariophyceae</taxon>
        <taxon>Bacillariophycidae</taxon>
        <taxon>Bacillariales</taxon>
        <taxon>Bacillariaceae</taxon>
        <taxon>Cylindrotheca</taxon>
    </lineage>
</organism>
<keyword evidence="2" id="KW-0472">Membrane</keyword>
<feature type="coiled-coil region" evidence="1">
    <location>
        <begin position="368"/>
        <end position="395"/>
    </location>
</feature>
<evidence type="ECO:0000256" key="2">
    <source>
        <dbReference type="SAM" id="Phobius"/>
    </source>
</evidence>
<evidence type="ECO:0000313" key="4">
    <source>
        <dbReference type="Proteomes" id="UP001295423"/>
    </source>
</evidence>
<keyword evidence="2" id="KW-1133">Transmembrane helix</keyword>
<name>A0AAD2FUD3_9STRA</name>
<feature type="transmembrane region" description="Helical" evidence="2">
    <location>
        <begin position="30"/>
        <end position="52"/>
    </location>
</feature>
<feature type="transmembrane region" description="Helical" evidence="2">
    <location>
        <begin position="427"/>
        <end position="444"/>
    </location>
</feature>
<evidence type="ECO:0000256" key="1">
    <source>
        <dbReference type="SAM" id="Coils"/>
    </source>
</evidence>
<dbReference type="Proteomes" id="UP001295423">
    <property type="component" value="Unassembled WGS sequence"/>
</dbReference>
<evidence type="ECO:0000313" key="3">
    <source>
        <dbReference type="EMBL" id="CAJ1953680.1"/>
    </source>
</evidence>
<keyword evidence="1" id="KW-0175">Coiled coil</keyword>
<feature type="transmembrane region" description="Helical" evidence="2">
    <location>
        <begin position="96"/>
        <end position="116"/>
    </location>
</feature>
<comment type="caution">
    <text evidence="3">The sequence shown here is derived from an EMBL/GenBank/DDBJ whole genome shotgun (WGS) entry which is preliminary data.</text>
</comment>
<feature type="transmembrane region" description="Helical" evidence="2">
    <location>
        <begin position="148"/>
        <end position="170"/>
    </location>
</feature>
<dbReference type="InterPro" id="IPR000048">
    <property type="entry name" value="IQ_motif_EF-hand-BS"/>
</dbReference>
<dbReference type="AlphaFoldDB" id="A0AAD2FUD3"/>
<protein>
    <submittedName>
        <fullName evidence="3">Uncharacterized protein</fullName>
    </submittedName>
</protein>
<dbReference type="EMBL" id="CAKOGP040001836">
    <property type="protein sequence ID" value="CAJ1953680.1"/>
    <property type="molecule type" value="Genomic_DNA"/>
</dbReference>
<proteinExistence type="predicted"/>